<dbReference type="EMBL" id="JAEUBG010003112">
    <property type="protein sequence ID" value="KAH3683481.1"/>
    <property type="molecule type" value="Genomic_DNA"/>
</dbReference>
<dbReference type="AlphaFoldDB" id="A0A9P8TM95"/>
<sequence length="274" mass="31491">MTRSTVHTPTKIKALIADWDDTITTKDTIELVAEAAYITNPDFPVKWSHFTSLYYSHYKAFIEQFGPRNDLTSERKFQEGLKQIELSSVEDFVERKLFQNVTHDTFQSQACKVGIKEHFFEVFKQLYDLQIPVIILSCNWTSVIMENIFKNHGFEQNDHFQIITNEFVHVNGNLTGEVSHDKCIRTGVDKVKHLTDIKLKLKKEHNVSDGIYYIGDSCTDVLPMLETNYGVIIGNGSAKATMERLRVPVDQGIFGDGNVKWIQDWKELEPLIKG</sequence>
<dbReference type="SUPFAM" id="SSF56784">
    <property type="entry name" value="HAD-like"/>
    <property type="match status" value="1"/>
</dbReference>
<dbReference type="InterPro" id="IPR023214">
    <property type="entry name" value="HAD_sf"/>
</dbReference>
<dbReference type="PANTHER" id="PTHR28181">
    <property type="entry name" value="UPF0655 PROTEIN YCR015C"/>
    <property type="match status" value="1"/>
</dbReference>
<dbReference type="Pfam" id="PF12710">
    <property type="entry name" value="HAD"/>
    <property type="match status" value="1"/>
</dbReference>
<comment type="caution">
    <text evidence="1">The sequence shown here is derived from an EMBL/GenBank/DDBJ whole genome shotgun (WGS) entry which is preliminary data.</text>
</comment>
<reference evidence="1" key="2">
    <citation type="submission" date="2021-01" db="EMBL/GenBank/DDBJ databases">
        <authorList>
            <person name="Schikora-Tamarit M.A."/>
        </authorList>
    </citation>
    <scope>NUCLEOTIDE SEQUENCE</scope>
    <source>
        <strain evidence="1">CBS2887</strain>
    </source>
</reference>
<evidence type="ECO:0000313" key="1">
    <source>
        <dbReference type="EMBL" id="KAH3683481.1"/>
    </source>
</evidence>
<dbReference type="OrthoDB" id="10255128at2759"/>
<gene>
    <name evidence="1" type="ORF">WICPIJ_005565</name>
</gene>
<accession>A0A9P8TM95</accession>
<reference evidence="1" key="1">
    <citation type="journal article" date="2021" name="Open Biol.">
        <title>Shared evolutionary footprints suggest mitochondrial oxidative damage underlies multiple complex I losses in fungi.</title>
        <authorList>
            <person name="Schikora-Tamarit M.A."/>
            <person name="Marcet-Houben M."/>
            <person name="Nosek J."/>
            <person name="Gabaldon T."/>
        </authorList>
    </citation>
    <scope>NUCLEOTIDE SEQUENCE</scope>
    <source>
        <strain evidence="1">CBS2887</strain>
    </source>
</reference>
<name>A0A9P8TM95_WICPI</name>
<dbReference type="InterPro" id="IPR050849">
    <property type="entry name" value="HAD-like_hydrolase_phosphatase"/>
</dbReference>
<protein>
    <submittedName>
        <fullName evidence="1">Uncharacterized protein</fullName>
    </submittedName>
</protein>
<proteinExistence type="predicted"/>
<dbReference type="Gene3D" id="3.40.50.1000">
    <property type="entry name" value="HAD superfamily/HAD-like"/>
    <property type="match status" value="1"/>
</dbReference>
<organism evidence="1 2">
    <name type="scientific">Wickerhamomyces pijperi</name>
    <name type="common">Yeast</name>
    <name type="synonym">Pichia pijperi</name>
    <dbReference type="NCBI Taxonomy" id="599730"/>
    <lineage>
        <taxon>Eukaryota</taxon>
        <taxon>Fungi</taxon>
        <taxon>Dikarya</taxon>
        <taxon>Ascomycota</taxon>
        <taxon>Saccharomycotina</taxon>
        <taxon>Saccharomycetes</taxon>
        <taxon>Phaffomycetales</taxon>
        <taxon>Wickerhamomycetaceae</taxon>
        <taxon>Wickerhamomyces</taxon>
    </lineage>
</organism>
<dbReference type="PANTHER" id="PTHR28181:SF1">
    <property type="entry name" value="COLD TOLERANCE PROTEIN 1"/>
    <property type="match status" value="1"/>
</dbReference>
<dbReference type="InterPro" id="IPR036412">
    <property type="entry name" value="HAD-like_sf"/>
</dbReference>
<keyword evidence="2" id="KW-1185">Reference proteome</keyword>
<evidence type="ECO:0000313" key="2">
    <source>
        <dbReference type="Proteomes" id="UP000774326"/>
    </source>
</evidence>
<dbReference type="Proteomes" id="UP000774326">
    <property type="component" value="Unassembled WGS sequence"/>
</dbReference>